<gene>
    <name evidence="4" type="ORF">D2E26_0191</name>
</gene>
<dbReference type="SUPFAM" id="SSF54001">
    <property type="entry name" value="Cysteine proteinases"/>
    <property type="match status" value="1"/>
</dbReference>
<reference evidence="4 5" key="1">
    <citation type="submission" date="2018-09" db="EMBL/GenBank/DDBJ databases">
        <title>Characterization of the phylogenetic diversity of five novel species belonging to the genus Bifidobacterium.</title>
        <authorList>
            <person name="Lugli G.A."/>
            <person name="Duranti S."/>
            <person name="Milani C."/>
        </authorList>
    </citation>
    <scope>NUCLEOTIDE SEQUENCE [LARGE SCALE GENOMIC DNA]</scope>
    <source>
        <strain evidence="4 5">2036B</strain>
    </source>
</reference>
<keyword evidence="1" id="KW-0175">Coiled coil</keyword>
<feature type="region of interest" description="Disordered" evidence="2">
    <location>
        <begin position="125"/>
        <end position="159"/>
    </location>
</feature>
<dbReference type="InterPro" id="IPR007921">
    <property type="entry name" value="CHAP_dom"/>
</dbReference>
<proteinExistence type="predicted"/>
<dbReference type="Proteomes" id="UP000287609">
    <property type="component" value="Unassembled WGS sequence"/>
</dbReference>
<name>A0A430FRZ1_9BIFI</name>
<comment type="caution">
    <text evidence="4">The sequence shown here is derived from an EMBL/GenBank/DDBJ whole genome shotgun (WGS) entry which is preliminary data.</text>
</comment>
<dbReference type="PROSITE" id="PS50911">
    <property type="entry name" value="CHAP"/>
    <property type="match status" value="1"/>
</dbReference>
<dbReference type="Pfam" id="PF05257">
    <property type="entry name" value="CHAP"/>
    <property type="match status" value="1"/>
</dbReference>
<evidence type="ECO:0000256" key="2">
    <source>
        <dbReference type="SAM" id="MobiDB-lite"/>
    </source>
</evidence>
<dbReference type="AlphaFoldDB" id="A0A430FRZ1"/>
<dbReference type="InterPro" id="IPR038765">
    <property type="entry name" value="Papain-like_cys_pep_sf"/>
</dbReference>
<feature type="compositionally biased region" description="Polar residues" evidence="2">
    <location>
        <begin position="238"/>
        <end position="253"/>
    </location>
</feature>
<accession>A0A430FRZ1</accession>
<protein>
    <submittedName>
        <fullName evidence="4">CHAP domain-containing protein</fullName>
    </submittedName>
</protein>
<dbReference type="RefSeq" id="WP_241218814.1">
    <property type="nucleotide sequence ID" value="NZ_QXGM01000001.1"/>
</dbReference>
<evidence type="ECO:0000256" key="1">
    <source>
        <dbReference type="SAM" id="Coils"/>
    </source>
</evidence>
<dbReference type="Gene3D" id="3.90.1720.10">
    <property type="entry name" value="endopeptidase domain like (from Nostoc punctiforme)"/>
    <property type="match status" value="1"/>
</dbReference>
<organism evidence="4 5">
    <name type="scientific">Bifidobacterium dolichotidis</name>
    <dbReference type="NCBI Taxonomy" id="2306976"/>
    <lineage>
        <taxon>Bacteria</taxon>
        <taxon>Bacillati</taxon>
        <taxon>Actinomycetota</taxon>
        <taxon>Actinomycetes</taxon>
        <taxon>Bifidobacteriales</taxon>
        <taxon>Bifidobacteriaceae</taxon>
        <taxon>Bifidobacterium</taxon>
    </lineage>
</organism>
<dbReference type="PRINTS" id="PR01852">
    <property type="entry name" value="SIBAPROTEIN"/>
</dbReference>
<evidence type="ECO:0000313" key="5">
    <source>
        <dbReference type="Proteomes" id="UP000287609"/>
    </source>
</evidence>
<feature type="coiled-coil region" evidence="1">
    <location>
        <begin position="270"/>
        <end position="297"/>
    </location>
</feature>
<evidence type="ECO:0000313" key="4">
    <source>
        <dbReference type="EMBL" id="RSX55628.1"/>
    </source>
</evidence>
<feature type="compositionally biased region" description="Basic and acidic residues" evidence="2">
    <location>
        <begin position="189"/>
        <end position="216"/>
    </location>
</feature>
<dbReference type="InterPro" id="IPR009148">
    <property type="entry name" value="PcsB-like"/>
</dbReference>
<evidence type="ECO:0000259" key="3">
    <source>
        <dbReference type="PROSITE" id="PS50911"/>
    </source>
</evidence>
<sequence length="523" mass="56367">MEFAPSNQPMGHTSRVWPLLVKGFAATGAAVMLGSMGIGTANAAQTTTRQNFLSEAPQGPYALDDDTHMAPVGAEAQALRTRFLFAQLLNAQLPSPTLEEWNEYELARLADEAYLITNAQTERAEKAAKQQEDERAQAKSAEEAKQKAQEEAKQKAQDEAVEQAKKQAYEQAQAEAKAAAEAEAKAAQEKAAAEAAKQQEEAKRQEASDKQNDALKTDASPATDQAASSPESGSGSSNAQVSSTPTPVNTTEIANAKAQEKLQQISACMSVHLHNKNEEARKQAEEQREKDQQLEDERIAAPLNEGWASGLNDVLDVDALSVDVEAQKAKEERANQDPVEQAKQEVDEALKVCTAEVNTAMRLGQQYSATSSARGGSSPHSTTWALIRKLYARGDRSHVSRPHGNGGDSGRNAYALGNCTWYAYERRKELGMPVGSFFGNGEQWANSASKLGYSVSSKPTYGAIAVFGRGDFGASTQYGHVAIVEKVNADGSIIISEMNVTGYDQVSTREFTASEASKITYIH</sequence>
<keyword evidence="5" id="KW-1185">Reference proteome</keyword>
<feature type="domain" description="Peptidase C51" evidence="3">
    <location>
        <begin position="394"/>
        <end position="523"/>
    </location>
</feature>
<feature type="region of interest" description="Disordered" evidence="2">
    <location>
        <begin position="189"/>
        <end position="257"/>
    </location>
</feature>
<feature type="compositionally biased region" description="Low complexity" evidence="2">
    <location>
        <begin position="228"/>
        <end position="237"/>
    </location>
</feature>
<dbReference type="EMBL" id="QXGM01000001">
    <property type="protein sequence ID" value="RSX55628.1"/>
    <property type="molecule type" value="Genomic_DNA"/>
</dbReference>